<sequence>MNNKKIIATITGAAIAAMSSTGCTEAERVSYNLSKEADNFNVVRQLTVINCIKGDVLFQMTGKLSITADTGDNQLEVIVEEDGTYVKHFVGLSDNVTYVIEDLNLGENEVDKYHYTLNFNPDMWIPVNTKKID</sequence>
<name>A0A8S5U2C9_9CAUD</name>
<dbReference type="Pfam" id="PF25682">
    <property type="entry name" value="Phage_VG64"/>
    <property type="match status" value="1"/>
</dbReference>
<protein>
    <recommendedName>
        <fullName evidence="2">Lipoprotein</fullName>
    </recommendedName>
</protein>
<evidence type="ECO:0008006" key="2">
    <source>
        <dbReference type="Google" id="ProtNLM"/>
    </source>
</evidence>
<accession>A0A8S5U2C9</accession>
<organism evidence="1">
    <name type="scientific">Siphoviridae sp. ctqzz19</name>
    <dbReference type="NCBI Taxonomy" id="2825682"/>
    <lineage>
        <taxon>Viruses</taxon>
        <taxon>Duplodnaviria</taxon>
        <taxon>Heunggongvirae</taxon>
        <taxon>Uroviricota</taxon>
        <taxon>Caudoviricetes</taxon>
    </lineage>
</organism>
<proteinExistence type="predicted"/>
<evidence type="ECO:0000313" key="1">
    <source>
        <dbReference type="EMBL" id="DAF88620.1"/>
    </source>
</evidence>
<dbReference type="PROSITE" id="PS51257">
    <property type="entry name" value="PROKAR_LIPOPROTEIN"/>
    <property type="match status" value="1"/>
</dbReference>
<dbReference type="InterPro" id="IPR058243">
    <property type="entry name" value="Phage_VG64"/>
</dbReference>
<dbReference type="EMBL" id="BK015988">
    <property type="protein sequence ID" value="DAF88620.1"/>
    <property type="molecule type" value="Genomic_DNA"/>
</dbReference>
<reference evidence="1" key="1">
    <citation type="journal article" date="2021" name="Proc. Natl. Acad. Sci. U.S.A.">
        <title>A Catalog of Tens of Thousands of Viruses from Human Metagenomes Reveals Hidden Associations with Chronic Diseases.</title>
        <authorList>
            <person name="Tisza M.J."/>
            <person name="Buck C.B."/>
        </authorList>
    </citation>
    <scope>NUCLEOTIDE SEQUENCE</scope>
    <source>
        <strain evidence="1">Ctqzz19</strain>
    </source>
</reference>